<dbReference type="NCBIfam" id="NF001305">
    <property type="entry name" value="PRK00249.1-5"/>
    <property type="match status" value="1"/>
</dbReference>
<reference evidence="8" key="1">
    <citation type="submission" date="2023-07" db="EMBL/GenBank/DDBJ databases">
        <title>Genomic Encyclopedia of Type Strains, Phase IV (KMG-IV): sequencing the most valuable type-strain genomes for metagenomic binning, comparative biology and taxonomic classification.</title>
        <authorList>
            <person name="Goeker M."/>
        </authorList>
    </citation>
    <scope>NUCLEOTIDE SEQUENCE</scope>
    <source>
        <strain evidence="8">DSM 21202</strain>
    </source>
</reference>
<dbReference type="InterPro" id="IPR000527">
    <property type="entry name" value="Flag_Lring"/>
</dbReference>
<dbReference type="GO" id="GO:0003774">
    <property type="term" value="F:cytoskeletal motor activity"/>
    <property type="evidence" value="ECO:0007669"/>
    <property type="project" value="InterPro"/>
</dbReference>
<keyword evidence="3 7" id="KW-0732">Signal</keyword>
<evidence type="ECO:0000256" key="6">
    <source>
        <dbReference type="ARBA" id="ARBA00023237"/>
    </source>
</evidence>
<dbReference type="HAMAP" id="MF_00415">
    <property type="entry name" value="FlgH"/>
    <property type="match status" value="1"/>
</dbReference>
<dbReference type="GO" id="GO:0009427">
    <property type="term" value="C:bacterial-type flagellum basal body, distal rod, L ring"/>
    <property type="evidence" value="ECO:0007669"/>
    <property type="project" value="InterPro"/>
</dbReference>
<comment type="function">
    <text evidence="1 7">Assembles around the rod to form the L-ring and probably protects the motor/basal body from shearing forces during rotation.</text>
</comment>
<dbReference type="GO" id="GO:0009279">
    <property type="term" value="C:cell outer membrane"/>
    <property type="evidence" value="ECO:0007669"/>
    <property type="project" value="UniProtKB-SubCell"/>
</dbReference>
<comment type="subunit">
    <text evidence="7">The basal body constitutes a major portion of the flagellar organelle and consists of four rings (L,P,S, and M) mounted on a central rod.</text>
</comment>
<protein>
    <recommendedName>
        <fullName evidence="7">Flagellar L-ring protein</fullName>
    </recommendedName>
    <alternativeName>
        <fullName evidence="7">Basal body L-ring protein</fullName>
    </alternativeName>
</protein>
<keyword evidence="4 7" id="KW-0472">Membrane</keyword>
<evidence type="ECO:0000256" key="5">
    <source>
        <dbReference type="ARBA" id="ARBA00023143"/>
    </source>
</evidence>
<dbReference type="PRINTS" id="PR01008">
    <property type="entry name" value="FLGLRINGFLGH"/>
</dbReference>
<keyword evidence="8" id="KW-0969">Cilium</keyword>
<evidence type="ECO:0000256" key="7">
    <source>
        <dbReference type="HAMAP-Rule" id="MF_00415"/>
    </source>
</evidence>
<evidence type="ECO:0000256" key="4">
    <source>
        <dbReference type="ARBA" id="ARBA00023136"/>
    </source>
</evidence>
<dbReference type="RefSeq" id="WP_306887520.1">
    <property type="nucleotide sequence ID" value="NZ_JAUSUL010000006.1"/>
</dbReference>
<dbReference type="PROSITE" id="PS51257">
    <property type="entry name" value="PROKAR_LIPOPROTEIN"/>
    <property type="match status" value="1"/>
</dbReference>
<sequence>MKPWLYASVAGALLLAGCQSHDNLMSGPELTPVGYGVNVATAPVPTSFAAAGPSSLGSTWGGQGVDLFRDIRAAHVGDVLTVLIQINDQAQFDNATDRSRDGNADFGFFTALSAVGFGAGGGSGEVSADLGIDSSTSSSGEGSIDRSEKLRLSVAAVVLDKLPNGNLLISGSQEIRVNYEVRVLNIAGIVRPLDISDNNTIPYDKIAEARISYGGRGRLTDMQQPAWGQRVYDKVAPF</sequence>
<dbReference type="Proteomes" id="UP001229244">
    <property type="component" value="Unassembled WGS sequence"/>
</dbReference>
<organism evidence="8 9">
    <name type="scientific">Amorphus orientalis</name>
    <dbReference type="NCBI Taxonomy" id="649198"/>
    <lineage>
        <taxon>Bacteria</taxon>
        <taxon>Pseudomonadati</taxon>
        <taxon>Pseudomonadota</taxon>
        <taxon>Alphaproteobacteria</taxon>
        <taxon>Hyphomicrobiales</taxon>
        <taxon>Amorphaceae</taxon>
        <taxon>Amorphus</taxon>
    </lineage>
</organism>
<evidence type="ECO:0000256" key="2">
    <source>
        <dbReference type="ARBA" id="ARBA00006929"/>
    </source>
</evidence>
<evidence type="ECO:0000313" key="9">
    <source>
        <dbReference type="Proteomes" id="UP001229244"/>
    </source>
</evidence>
<proteinExistence type="inferred from homology"/>
<keyword evidence="9" id="KW-1185">Reference proteome</keyword>
<name>A0AAE3VSL2_9HYPH</name>
<evidence type="ECO:0000256" key="3">
    <source>
        <dbReference type="ARBA" id="ARBA00022729"/>
    </source>
</evidence>
<comment type="caution">
    <text evidence="8">The sequence shown here is derived from an EMBL/GenBank/DDBJ whole genome shotgun (WGS) entry which is preliminary data.</text>
</comment>
<accession>A0AAE3VSL2</accession>
<keyword evidence="6 7" id="KW-0998">Cell outer membrane</keyword>
<dbReference type="GO" id="GO:0071973">
    <property type="term" value="P:bacterial-type flagellum-dependent cell motility"/>
    <property type="evidence" value="ECO:0007669"/>
    <property type="project" value="InterPro"/>
</dbReference>
<dbReference type="EMBL" id="JAUSUL010000006">
    <property type="protein sequence ID" value="MDQ0317597.1"/>
    <property type="molecule type" value="Genomic_DNA"/>
</dbReference>
<keyword evidence="5 7" id="KW-0975">Bacterial flagellum</keyword>
<evidence type="ECO:0000313" key="8">
    <source>
        <dbReference type="EMBL" id="MDQ0317597.1"/>
    </source>
</evidence>
<dbReference type="AlphaFoldDB" id="A0AAE3VSL2"/>
<keyword evidence="8" id="KW-0282">Flagellum</keyword>
<comment type="similarity">
    <text evidence="2 7">Belongs to the FlgH family.</text>
</comment>
<dbReference type="PANTHER" id="PTHR34933:SF1">
    <property type="entry name" value="FLAGELLAR L-RING PROTEIN"/>
    <property type="match status" value="1"/>
</dbReference>
<keyword evidence="8" id="KW-0966">Cell projection</keyword>
<comment type="subcellular location">
    <subcellularLocation>
        <location evidence="7">Cell outer membrane</location>
        <topology evidence="7">Lipid-anchor</topology>
    </subcellularLocation>
    <subcellularLocation>
        <location evidence="7">Bacterial flagellum basal body</location>
    </subcellularLocation>
</comment>
<dbReference type="PANTHER" id="PTHR34933">
    <property type="entry name" value="FLAGELLAR L-RING PROTEIN"/>
    <property type="match status" value="1"/>
</dbReference>
<dbReference type="Pfam" id="PF02107">
    <property type="entry name" value="FlgH"/>
    <property type="match status" value="1"/>
</dbReference>
<gene>
    <name evidence="7" type="primary">flgH</name>
    <name evidence="8" type="ORF">J2S73_004083</name>
</gene>
<keyword evidence="7" id="KW-0449">Lipoprotein</keyword>
<evidence type="ECO:0000256" key="1">
    <source>
        <dbReference type="ARBA" id="ARBA00002591"/>
    </source>
</evidence>